<evidence type="ECO:0000256" key="14">
    <source>
        <dbReference type="SAM" id="Phobius"/>
    </source>
</evidence>
<gene>
    <name evidence="17" type="ORF">FG384_17830</name>
</gene>
<evidence type="ECO:0000256" key="13">
    <source>
        <dbReference type="ARBA" id="ARBA00023136"/>
    </source>
</evidence>
<evidence type="ECO:0000256" key="6">
    <source>
        <dbReference type="ARBA" id="ARBA00022679"/>
    </source>
</evidence>
<name>A0A544TJJ0_9BACI</name>
<dbReference type="PANTHER" id="PTHR45528:SF1">
    <property type="entry name" value="SENSOR HISTIDINE KINASE CPXA"/>
    <property type="match status" value="1"/>
</dbReference>
<dbReference type="InterPro" id="IPR005467">
    <property type="entry name" value="His_kinase_dom"/>
</dbReference>
<evidence type="ECO:0000259" key="15">
    <source>
        <dbReference type="PROSITE" id="PS50109"/>
    </source>
</evidence>
<dbReference type="SMART" id="SM00387">
    <property type="entry name" value="HATPase_c"/>
    <property type="match status" value="1"/>
</dbReference>
<dbReference type="PROSITE" id="PS50885">
    <property type="entry name" value="HAMP"/>
    <property type="match status" value="1"/>
</dbReference>
<dbReference type="SMART" id="SM00388">
    <property type="entry name" value="HisKA"/>
    <property type="match status" value="1"/>
</dbReference>
<evidence type="ECO:0000256" key="8">
    <source>
        <dbReference type="ARBA" id="ARBA00022741"/>
    </source>
</evidence>
<dbReference type="OrthoDB" id="9813151at2"/>
<evidence type="ECO:0000256" key="2">
    <source>
        <dbReference type="ARBA" id="ARBA00004651"/>
    </source>
</evidence>
<feature type="transmembrane region" description="Helical" evidence="14">
    <location>
        <begin position="12"/>
        <end position="30"/>
    </location>
</feature>
<evidence type="ECO:0000313" key="17">
    <source>
        <dbReference type="EMBL" id="TQR17568.1"/>
    </source>
</evidence>
<dbReference type="InterPro" id="IPR050398">
    <property type="entry name" value="HssS/ArlS-like"/>
</dbReference>
<keyword evidence="8" id="KW-0547">Nucleotide-binding</keyword>
<dbReference type="SMART" id="SM00304">
    <property type="entry name" value="HAMP"/>
    <property type="match status" value="1"/>
</dbReference>
<accession>A0A544TJJ0</accession>
<feature type="domain" description="Histidine kinase" evidence="15">
    <location>
        <begin position="267"/>
        <end position="480"/>
    </location>
</feature>
<keyword evidence="11 14" id="KW-1133">Transmembrane helix</keyword>
<feature type="domain" description="HAMP" evidence="16">
    <location>
        <begin position="204"/>
        <end position="259"/>
    </location>
</feature>
<dbReference type="EMBL" id="VDGI01000026">
    <property type="protein sequence ID" value="TQR17568.1"/>
    <property type="molecule type" value="Genomic_DNA"/>
</dbReference>
<keyword evidence="18" id="KW-1185">Reference proteome</keyword>
<keyword evidence="5" id="KW-0597">Phosphoprotein</keyword>
<dbReference type="InterPro" id="IPR003661">
    <property type="entry name" value="HisK_dim/P_dom"/>
</dbReference>
<dbReference type="AlphaFoldDB" id="A0A544TJJ0"/>
<dbReference type="Gene3D" id="3.30.565.10">
    <property type="entry name" value="Histidine kinase-like ATPase, C-terminal domain"/>
    <property type="match status" value="1"/>
</dbReference>
<dbReference type="Gene3D" id="6.10.340.10">
    <property type="match status" value="1"/>
</dbReference>
<dbReference type="SUPFAM" id="SSF158472">
    <property type="entry name" value="HAMP domain-like"/>
    <property type="match status" value="1"/>
</dbReference>
<dbReference type="PANTHER" id="PTHR45528">
    <property type="entry name" value="SENSOR HISTIDINE KINASE CPXA"/>
    <property type="match status" value="1"/>
</dbReference>
<keyword evidence="13 14" id="KW-0472">Membrane</keyword>
<dbReference type="CDD" id="cd06225">
    <property type="entry name" value="HAMP"/>
    <property type="match status" value="1"/>
</dbReference>
<evidence type="ECO:0000256" key="10">
    <source>
        <dbReference type="ARBA" id="ARBA00022840"/>
    </source>
</evidence>
<feature type="transmembrane region" description="Helical" evidence="14">
    <location>
        <begin position="181"/>
        <end position="202"/>
    </location>
</feature>
<dbReference type="Pfam" id="PF00512">
    <property type="entry name" value="HisKA"/>
    <property type="match status" value="1"/>
</dbReference>
<organism evidence="17 18">
    <name type="scientific">Psychrobacillus vulpis</name>
    <dbReference type="NCBI Taxonomy" id="2325572"/>
    <lineage>
        <taxon>Bacteria</taxon>
        <taxon>Bacillati</taxon>
        <taxon>Bacillota</taxon>
        <taxon>Bacilli</taxon>
        <taxon>Bacillales</taxon>
        <taxon>Bacillaceae</taxon>
        <taxon>Psychrobacillus</taxon>
    </lineage>
</organism>
<evidence type="ECO:0000256" key="4">
    <source>
        <dbReference type="ARBA" id="ARBA00022475"/>
    </source>
</evidence>
<comment type="subcellular location">
    <subcellularLocation>
        <location evidence="2">Cell membrane</location>
        <topology evidence="2">Multi-pass membrane protein</topology>
    </subcellularLocation>
</comment>
<dbReference type="Gene3D" id="1.10.287.130">
    <property type="match status" value="1"/>
</dbReference>
<evidence type="ECO:0000256" key="1">
    <source>
        <dbReference type="ARBA" id="ARBA00000085"/>
    </source>
</evidence>
<evidence type="ECO:0000256" key="12">
    <source>
        <dbReference type="ARBA" id="ARBA00023012"/>
    </source>
</evidence>
<dbReference type="Proteomes" id="UP000316626">
    <property type="component" value="Unassembled WGS sequence"/>
</dbReference>
<evidence type="ECO:0000256" key="5">
    <source>
        <dbReference type="ARBA" id="ARBA00022553"/>
    </source>
</evidence>
<dbReference type="CDD" id="cd00082">
    <property type="entry name" value="HisKA"/>
    <property type="match status" value="1"/>
</dbReference>
<protein>
    <recommendedName>
        <fullName evidence="3">histidine kinase</fullName>
        <ecNumber evidence="3">2.7.13.3</ecNumber>
    </recommendedName>
</protein>
<dbReference type="PRINTS" id="PR00344">
    <property type="entry name" value="BCTRLSENSOR"/>
</dbReference>
<dbReference type="InterPro" id="IPR036097">
    <property type="entry name" value="HisK_dim/P_sf"/>
</dbReference>
<keyword evidence="9 17" id="KW-0418">Kinase</keyword>
<keyword evidence="7 14" id="KW-0812">Transmembrane</keyword>
<comment type="catalytic activity">
    <reaction evidence="1">
        <text>ATP + protein L-histidine = ADP + protein N-phospho-L-histidine.</text>
        <dbReference type="EC" id="2.7.13.3"/>
    </reaction>
</comment>
<keyword evidence="4" id="KW-1003">Cell membrane</keyword>
<dbReference type="GO" id="GO:0005886">
    <property type="term" value="C:plasma membrane"/>
    <property type="evidence" value="ECO:0007669"/>
    <property type="project" value="UniProtKB-SubCell"/>
</dbReference>
<evidence type="ECO:0000256" key="11">
    <source>
        <dbReference type="ARBA" id="ARBA00022989"/>
    </source>
</evidence>
<keyword evidence="6" id="KW-0808">Transferase</keyword>
<dbReference type="Pfam" id="PF00672">
    <property type="entry name" value="HAMP"/>
    <property type="match status" value="1"/>
</dbReference>
<comment type="caution">
    <text evidence="17">The sequence shown here is derived from an EMBL/GenBank/DDBJ whole genome shotgun (WGS) entry which is preliminary data.</text>
</comment>
<dbReference type="InterPro" id="IPR003594">
    <property type="entry name" value="HATPase_dom"/>
</dbReference>
<dbReference type="InterPro" id="IPR004358">
    <property type="entry name" value="Sig_transdc_His_kin-like_C"/>
</dbReference>
<dbReference type="CDD" id="cd00075">
    <property type="entry name" value="HATPase"/>
    <property type="match status" value="1"/>
</dbReference>
<dbReference type="SUPFAM" id="SSF55874">
    <property type="entry name" value="ATPase domain of HSP90 chaperone/DNA topoisomerase II/histidine kinase"/>
    <property type="match status" value="1"/>
</dbReference>
<dbReference type="FunFam" id="1.10.287.130:FF:000001">
    <property type="entry name" value="Two-component sensor histidine kinase"/>
    <property type="match status" value="1"/>
</dbReference>
<dbReference type="EC" id="2.7.13.3" evidence="3"/>
<dbReference type="PROSITE" id="PS50109">
    <property type="entry name" value="HIS_KIN"/>
    <property type="match status" value="1"/>
</dbReference>
<keyword evidence="10" id="KW-0067">ATP-binding</keyword>
<dbReference type="SUPFAM" id="SSF47384">
    <property type="entry name" value="Homodimeric domain of signal transducing histidine kinase"/>
    <property type="match status" value="1"/>
</dbReference>
<dbReference type="GO" id="GO:0005524">
    <property type="term" value="F:ATP binding"/>
    <property type="evidence" value="ECO:0007669"/>
    <property type="project" value="UniProtKB-KW"/>
</dbReference>
<dbReference type="Pfam" id="PF02518">
    <property type="entry name" value="HATPase_c"/>
    <property type="match status" value="1"/>
</dbReference>
<dbReference type="GO" id="GO:0000155">
    <property type="term" value="F:phosphorelay sensor kinase activity"/>
    <property type="evidence" value="ECO:0007669"/>
    <property type="project" value="InterPro"/>
</dbReference>
<sequence>MPLLRFWTRRYTGVLIAILIFLGTVAGVWLKVNENKQNFQILQARAEQLSDSYLRAIDIIQSQPNFQQDPLPFTPAVPSTPAIATEVARPVAQDYMQVFNEEGHNLVNFSSLDISLPENLVETPSTIESVLGGNSTKEKIKLKGVTWLRVGIPLSKEGEVIGALYLSTPSPEIFLDNIETYSFLVLIILGIAFGGWLVIYHLSRKLTRPLHQLTEAAIQVSEGDYSPNLPSATKVKEAELQQLFSSFKMMTKRLQQLEQMRTDLLAGVSHELRTPVTSIRGMIQAVQEGVVTGETADQFLVTTLEEAKRMQKMVEDLLDFASLESSTINGEFVLLSLSDVIEEVIQQVHSIEGFKDIDIDISPLIKPLKIVADRGQMKQILLNLLMNSAGAEATKIIISLNMEEKKLYLDILDNGKGIAEQEIPYIFERYYRGDSKRKKKQGLGLGLPLSRLLAEANNCELFLISTSPHETIFRLMLPIE</sequence>
<keyword evidence="12" id="KW-0902">Two-component regulatory system</keyword>
<evidence type="ECO:0000256" key="7">
    <source>
        <dbReference type="ARBA" id="ARBA00022692"/>
    </source>
</evidence>
<evidence type="ECO:0000256" key="9">
    <source>
        <dbReference type="ARBA" id="ARBA00022777"/>
    </source>
</evidence>
<dbReference type="InterPro" id="IPR036890">
    <property type="entry name" value="HATPase_C_sf"/>
</dbReference>
<evidence type="ECO:0000259" key="16">
    <source>
        <dbReference type="PROSITE" id="PS50885"/>
    </source>
</evidence>
<dbReference type="InterPro" id="IPR003660">
    <property type="entry name" value="HAMP_dom"/>
</dbReference>
<evidence type="ECO:0000256" key="3">
    <source>
        <dbReference type="ARBA" id="ARBA00012438"/>
    </source>
</evidence>
<evidence type="ECO:0000313" key="18">
    <source>
        <dbReference type="Proteomes" id="UP000316626"/>
    </source>
</evidence>
<proteinExistence type="predicted"/>
<reference evidence="17 18" key="1">
    <citation type="submission" date="2019-06" db="EMBL/GenBank/DDBJ databases">
        <title>Psychrobacillus vulpis sp. nov., a new species isolated from feces of a red fox that inhabits in The Tablas de Daimiel Natural Park, Albacete, Spain.</title>
        <authorList>
            <person name="Rodriguez M."/>
            <person name="Reina J.C."/>
            <person name="Bejar V."/>
            <person name="Llamas I."/>
        </authorList>
    </citation>
    <scope>NUCLEOTIDE SEQUENCE [LARGE SCALE GENOMIC DNA]</scope>
    <source>
        <strain evidence="17 18">Z8</strain>
    </source>
</reference>